<name>A0AAD2K8Y1_9AGAR</name>
<dbReference type="EMBL" id="CAVNYO010000478">
    <property type="protein sequence ID" value="CAK5284171.1"/>
    <property type="molecule type" value="Genomic_DNA"/>
</dbReference>
<protein>
    <submittedName>
        <fullName evidence="2">Uncharacterized protein</fullName>
    </submittedName>
</protein>
<comment type="caution">
    <text evidence="2">The sequence shown here is derived from an EMBL/GenBank/DDBJ whole genome shotgun (WGS) entry which is preliminary data.</text>
</comment>
<gene>
    <name evidence="2" type="ORF">MYCIT1_LOCUS37211</name>
</gene>
<dbReference type="AlphaFoldDB" id="A0AAD2K8Y1"/>
<feature type="compositionally biased region" description="Low complexity" evidence="1">
    <location>
        <begin position="44"/>
        <end position="65"/>
    </location>
</feature>
<evidence type="ECO:0000313" key="2">
    <source>
        <dbReference type="EMBL" id="CAK5284171.1"/>
    </source>
</evidence>
<reference evidence="2" key="1">
    <citation type="submission" date="2023-11" db="EMBL/GenBank/DDBJ databases">
        <authorList>
            <person name="De Vega J J."/>
            <person name="De Vega J J."/>
        </authorList>
    </citation>
    <scope>NUCLEOTIDE SEQUENCE</scope>
</reference>
<organism evidence="2 3">
    <name type="scientific">Mycena citricolor</name>
    <dbReference type="NCBI Taxonomy" id="2018698"/>
    <lineage>
        <taxon>Eukaryota</taxon>
        <taxon>Fungi</taxon>
        <taxon>Dikarya</taxon>
        <taxon>Basidiomycota</taxon>
        <taxon>Agaricomycotina</taxon>
        <taxon>Agaricomycetes</taxon>
        <taxon>Agaricomycetidae</taxon>
        <taxon>Agaricales</taxon>
        <taxon>Marasmiineae</taxon>
        <taxon>Mycenaceae</taxon>
        <taxon>Mycena</taxon>
    </lineage>
</organism>
<accession>A0AAD2K8Y1</accession>
<feature type="compositionally biased region" description="Gly residues" evidence="1">
    <location>
        <begin position="18"/>
        <end position="29"/>
    </location>
</feature>
<keyword evidence="3" id="KW-1185">Reference proteome</keyword>
<feature type="region of interest" description="Disordered" evidence="1">
    <location>
        <begin position="1"/>
        <end position="91"/>
    </location>
</feature>
<evidence type="ECO:0000313" key="3">
    <source>
        <dbReference type="Proteomes" id="UP001295794"/>
    </source>
</evidence>
<proteinExistence type="predicted"/>
<dbReference type="Proteomes" id="UP001295794">
    <property type="component" value="Unassembled WGS sequence"/>
</dbReference>
<evidence type="ECO:0000256" key="1">
    <source>
        <dbReference type="SAM" id="MobiDB-lite"/>
    </source>
</evidence>
<feature type="compositionally biased region" description="Gly residues" evidence="1">
    <location>
        <begin position="80"/>
        <end position="91"/>
    </location>
</feature>
<sequence>MFVPLVSTRRLSKRRTKGGGGAEEGGSTGAGSSESGSAGGSADAGGSISSPSSGSSSSHDSPGGSTNSAGEAGPSFPISSGGGSGKTAVPYGGGGGQVVTIAAGQPFSGRQEGGGTRGDIFGSRTYGSGYPGTSGADVSGRGFPYFFWPLSFGRPHLHSNQEYGRADNSSRPGGAMSTAAFQSNGPNVTVFRILSDSTTTNALITALQANCSSSLVPSTSVTASPYNETSTAPPQPEQVIQYYRASSIALSLDGYNNSAVFQGAGAPDTALPAGIDTKLLDCLNQTIGLSAPLVLNVDATASSSAGENANGGQQAGISFSGFTLLLVTFVISLCNT</sequence>